<accession>A0A0K2ULX7</accession>
<protein>
    <submittedName>
        <fullName evidence="1">Uncharacterized protein</fullName>
    </submittedName>
</protein>
<dbReference type="EMBL" id="HACA01021340">
    <property type="protein sequence ID" value="CDW38701.1"/>
    <property type="molecule type" value="Transcribed_RNA"/>
</dbReference>
<organism evidence="1">
    <name type="scientific">Lepeophtheirus salmonis</name>
    <name type="common">Salmon louse</name>
    <name type="synonym">Caligus salmonis</name>
    <dbReference type="NCBI Taxonomy" id="72036"/>
    <lineage>
        <taxon>Eukaryota</taxon>
        <taxon>Metazoa</taxon>
        <taxon>Ecdysozoa</taxon>
        <taxon>Arthropoda</taxon>
        <taxon>Crustacea</taxon>
        <taxon>Multicrustacea</taxon>
        <taxon>Hexanauplia</taxon>
        <taxon>Copepoda</taxon>
        <taxon>Siphonostomatoida</taxon>
        <taxon>Caligidae</taxon>
        <taxon>Lepeophtheirus</taxon>
    </lineage>
</organism>
<sequence>MLLHSALHKAFI</sequence>
<name>A0A0K2ULX7_LEPSM</name>
<proteinExistence type="predicted"/>
<reference evidence="1" key="1">
    <citation type="submission" date="2014-05" db="EMBL/GenBank/DDBJ databases">
        <authorList>
            <person name="Chronopoulou M."/>
        </authorList>
    </citation>
    <scope>NUCLEOTIDE SEQUENCE</scope>
    <source>
        <tissue evidence="1">Whole organism</tissue>
    </source>
</reference>
<evidence type="ECO:0000313" key="1">
    <source>
        <dbReference type="EMBL" id="CDW38701.1"/>
    </source>
</evidence>